<dbReference type="STRING" id="457427.SSOG_02709"/>
<evidence type="ECO:0000256" key="8">
    <source>
        <dbReference type="SAM" id="MobiDB-lite"/>
    </source>
</evidence>
<feature type="transmembrane region" description="Helical" evidence="9">
    <location>
        <begin position="229"/>
        <end position="247"/>
    </location>
</feature>
<gene>
    <name evidence="11" type="ORF">SSOG_02709</name>
</gene>
<feature type="domain" description="Major facilitator superfamily (MFS) profile" evidence="10">
    <location>
        <begin position="43"/>
        <end position="508"/>
    </location>
</feature>
<name>D9WCR6_9ACTN</name>
<keyword evidence="7" id="KW-0046">Antibiotic resistance</keyword>
<dbReference type="PROSITE" id="PS50850">
    <property type="entry name" value="MFS"/>
    <property type="match status" value="1"/>
</dbReference>
<dbReference type="EMBL" id="GG657754">
    <property type="protein sequence ID" value="EFL22995.1"/>
    <property type="molecule type" value="Genomic_DNA"/>
</dbReference>
<comment type="subcellular location">
    <subcellularLocation>
        <location evidence="1">Cell membrane</location>
        <topology evidence="1">Multi-pass membrane protein</topology>
    </subcellularLocation>
</comment>
<dbReference type="PANTHER" id="PTHR42718:SF46">
    <property type="entry name" value="BLR6921 PROTEIN"/>
    <property type="match status" value="1"/>
</dbReference>
<dbReference type="NCBIfam" id="TIGR00711">
    <property type="entry name" value="efflux_EmrB"/>
    <property type="match status" value="1"/>
</dbReference>
<evidence type="ECO:0000256" key="9">
    <source>
        <dbReference type="SAM" id="Phobius"/>
    </source>
</evidence>
<evidence type="ECO:0000256" key="3">
    <source>
        <dbReference type="ARBA" id="ARBA00022475"/>
    </source>
</evidence>
<keyword evidence="5 9" id="KW-1133">Transmembrane helix</keyword>
<dbReference type="AlphaFoldDB" id="D9WCR6"/>
<dbReference type="Gene3D" id="1.20.1250.20">
    <property type="entry name" value="MFS general substrate transporter like domains"/>
    <property type="match status" value="1"/>
</dbReference>
<accession>D9WCR6</accession>
<evidence type="ECO:0000256" key="5">
    <source>
        <dbReference type="ARBA" id="ARBA00022989"/>
    </source>
</evidence>
<dbReference type="HOGENOM" id="CLU_000960_28_2_11"/>
<evidence type="ECO:0000256" key="7">
    <source>
        <dbReference type="ARBA" id="ARBA00023251"/>
    </source>
</evidence>
<dbReference type="Pfam" id="PF07690">
    <property type="entry name" value="MFS_1"/>
    <property type="match status" value="1"/>
</dbReference>
<feature type="region of interest" description="Disordered" evidence="8">
    <location>
        <begin position="1"/>
        <end position="35"/>
    </location>
</feature>
<dbReference type="GO" id="GO:0005886">
    <property type="term" value="C:plasma membrane"/>
    <property type="evidence" value="ECO:0007669"/>
    <property type="project" value="UniProtKB-SubCell"/>
</dbReference>
<dbReference type="GO" id="GO:0046677">
    <property type="term" value="P:response to antibiotic"/>
    <property type="evidence" value="ECO:0007669"/>
    <property type="project" value="UniProtKB-KW"/>
</dbReference>
<evidence type="ECO:0000256" key="1">
    <source>
        <dbReference type="ARBA" id="ARBA00004651"/>
    </source>
</evidence>
<dbReference type="InterPro" id="IPR011701">
    <property type="entry name" value="MFS"/>
</dbReference>
<keyword evidence="6 9" id="KW-0472">Membrane</keyword>
<dbReference type="InterPro" id="IPR036259">
    <property type="entry name" value="MFS_trans_sf"/>
</dbReference>
<evidence type="ECO:0000256" key="6">
    <source>
        <dbReference type="ARBA" id="ARBA00023136"/>
    </source>
</evidence>
<feature type="transmembrane region" description="Helical" evidence="9">
    <location>
        <begin position="109"/>
        <end position="132"/>
    </location>
</feature>
<protein>
    <submittedName>
        <fullName evidence="11">Puromycin resistance protein Pur8</fullName>
    </submittedName>
</protein>
<dbReference type="InterPro" id="IPR020846">
    <property type="entry name" value="MFS_dom"/>
</dbReference>
<proteinExistence type="predicted"/>
<feature type="transmembrane region" description="Helical" evidence="9">
    <location>
        <begin position="80"/>
        <end position="97"/>
    </location>
</feature>
<evidence type="ECO:0000256" key="2">
    <source>
        <dbReference type="ARBA" id="ARBA00022448"/>
    </source>
</evidence>
<evidence type="ECO:0000313" key="11">
    <source>
        <dbReference type="EMBL" id="EFL22995.1"/>
    </source>
</evidence>
<feature type="compositionally biased region" description="Basic and acidic residues" evidence="8">
    <location>
        <begin position="1"/>
        <end position="17"/>
    </location>
</feature>
<keyword evidence="3" id="KW-1003">Cell membrane</keyword>
<sequence length="521" mass="53907">MPPSTDHRLTPAPHDQKGTVMSEPSAIPPTAPSSEANPRRWLALLFIGLAQLMIVLDITIVNIALPSAQRDLGISAGDRQWVITAYTLAFGSLLLFGGRIADYTGRKRAFLVGLIGFAAASALGGAAQGLGMLLGARALQGAFAALLAPSALSLLAVNFTEPRERAKAFGIFGAIAAGGGAIGLVVGGLLTEYLDWRWCLYVNVPIAVLAAFSWSVLPADRAAPERARFDIPGVLLAVAGLVSLVYGCSEAESEGWGSRLVTGLLILGVVLLAAFALVERRAAHPLLPIRVVADRTRGSAYLAVGMSVVGMFAMFLFLTYYMQIVKGYSALVTGVAFLPMTAAVLAAAGGVAARLIPKVPPRALVVPGLLIAATGVALLVPLDVTSSYAAGVLPSELLVGFGMGLVMAPSMNYATHGVRPQDAGIASATVNTAQQIGGSIGTAMLNTIATSATSDYLREHARRMTPETVKEGLVEGFSHAFVWSSVILTAAAVVVGVLMNTPRPPRDKAADAAPSAAVHLG</sequence>
<feature type="transmembrane region" description="Helical" evidence="9">
    <location>
        <begin position="299"/>
        <end position="322"/>
    </location>
</feature>
<feature type="transmembrane region" description="Helical" evidence="9">
    <location>
        <begin position="41"/>
        <end position="65"/>
    </location>
</feature>
<dbReference type="SUPFAM" id="SSF103473">
    <property type="entry name" value="MFS general substrate transporter"/>
    <property type="match status" value="1"/>
</dbReference>
<feature type="transmembrane region" description="Helical" evidence="9">
    <location>
        <begin position="328"/>
        <end position="351"/>
    </location>
</feature>
<feature type="transmembrane region" description="Helical" evidence="9">
    <location>
        <begin position="196"/>
        <end position="217"/>
    </location>
</feature>
<evidence type="ECO:0000259" key="10">
    <source>
        <dbReference type="PROSITE" id="PS50850"/>
    </source>
</evidence>
<feature type="transmembrane region" description="Helical" evidence="9">
    <location>
        <begin position="259"/>
        <end position="278"/>
    </location>
</feature>
<dbReference type="InterPro" id="IPR004638">
    <property type="entry name" value="EmrB-like"/>
</dbReference>
<feature type="transmembrane region" description="Helical" evidence="9">
    <location>
        <begin position="480"/>
        <end position="499"/>
    </location>
</feature>
<feature type="transmembrane region" description="Helical" evidence="9">
    <location>
        <begin position="363"/>
        <end position="382"/>
    </location>
</feature>
<keyword evidence="12" id="KW-1185">Reference proteome</keyword>
<keyword evidence="4 9" id="KW-0812">Transmembrane</keyword>
<dbReference type="PANTHER" id="PTHR42718">
    <property type="entry name" value="MAJOR FACILITATOR SUPERFAMILY MULTIDRUG TRANSPORTER MFSC"/>
    <property type="match status" value="1"/>
</dbReference>
<evidence type="ECO:0000313" key="12">
    <source>
        <dbReference type="Proteomes" id="UP000003963"/>
    </source>
</evidence>
<dbReference type="Proteomes" id="UP000003963">
    <property type="component" value="Unassembled WGS sequence"/>
</dbReference>
<feature type="transmembrane region" description="Helical" evidence="9">
    <location>
        <begin position="169"/>
        <end position="190"/>
    </location>
</feature>
<keyword evidence="2" id="KW-0813">Transport</keyword>
<dbReference type="GO" id="GO:0022857">
    <property type="term" value="F:transmembrane transporter activity"/>
    <property type="evidence" value="ECO:0007669"/>
    <property type="project" value="InterPro"/>
</dbReference>
<dbReference type="CDD" id="cd17321">
    <property type="entry name" value="MFS_MMR_MDR_like"/>
    <property type="match status" value="1"/>
</dbReference>
<dbReference type="Gene3D" id="1.20.1720.10">
    <property type="entry name" value="Multidrug resistance protein D"/>
    <property type="match status" value="1"/>
</dbReference>
<feature type="transmembrane region" description="Helical" evidence="9">
    <location>
        <begin position="138"/>
        <end position="157"/>
    </location>
</feature>
<organism evidence="11 12">
    <name type="scientific">Streptomyces himastatinicus ATCC 53653</name>
    <dbReference type="NCBI Taxonomy" id="457427"/>
    <lineage>
        <taxon>Bacteria</taxon>
        <taxon>Bacillati</taxon>
        <taxon>Actinomycetota</taxon>
        <taxon>Actinomycetes</taxon>
        <taxon>Kitasatosporales</taxon>
        <taxon>Streptomycetaceae</taxon>
        <taxon>Streptomyces</taxon>
        <taxon>Streptomyces violaceusniger group</taxon>
    </lineage>
</organism>
<reference evidence="11 12" key="1">
    <citation type="submission" date="2009-02" db="EMBL/GenBank/DDBJ databases">
        <title>Annotation of Streptomyces hygroscopicus strain ATCC 53653.</title>
        <authorList>
            <consortium name="The Broad Institute Genome Sequencing Platform"/>
            <consortium name="Broad Institute Microbial Sequencing Center"/>
            <person name="Fischbach M."/>
            <person name="Godfrey P."/>
            <person name="Ward D."/>
            <person name="Young S."/>
            <person name="Zeng Q."/>
            <person name="Koehrsen M."/>
            <person name="Alvarado L."/>
            <person name="Berlin A.M."/>
            <person name="Bochicchio J."/>
            <person name="Borenstein D."/>
            <person name="Chapman S.B."/>
            <person name="Chen Z."/>
            <person name="Engels R."/>
            <person name="Freedman E."/>
            <person name="Gellesch M."/>
            <person name="Goldberg J."/>
            <person name="Griggs A."/>
            <person name="Gujja S."/>
            <person name="Heilman E.R."/>
            <person name="Heiman D.I."/>
            <person name="Hepburn T.A."/>
            <person name="Howarth C."/>
            <person name="Jen D."/>
            <person name="Larson L."/>
            <person name="Lewis B."/>
            <person name="Mehta T."/>
            <person name="Park D."/>
            <person name="Pearson M."/>
            <person name="Richards J."/>
            <person name="Roberts A."/>
            <person name="Saif S."/>
            <person name="Shea T.D."/>
            <person name="Shenoy N."/>
            <person name="Sisk P."/>
            <person name="Stolte C."/>
            <person name="Sykes S.N."/>
            <person name="Thomson T."/>
            <person name="Walk T."/>
            <person name="White J."/>
            <person name="Yandava C."/>
            <person name="Straight P."/>
            <person name="Clardy J."/>
            <person name="Hung D."/>
            <person name="Kolter R."/>
            <person name="Mekalanos J."/>
            <person name="Walker S."/>
            <person name="Walsh C.T."/>
            <person name="Wieland-Brown L.C."/>
            <person name="Haas B."/>
            <person name="Nusbaum C."/>
            <person name="Birren B."/>
        </authorList>
    </citation>
    <scope>NUCLEOTIDE SEQUENCE [LARGE SCALE GENOMIC DNA]</scope>
    <source>
        <strain evidence="11 12">ATCC 53653</strain>
    </source>
</reference>
<dbReference type="PRINTS" id="PR01036">
    <property type="entry name" value="TCRTETB"/>
</dbReference>
<feature type="transmembrane region" description="Helical" evidence="9">
    <location>
        <begin position="388"/>
        <end position="408"/>
    </location>
</feature>
<evidence type="ECO:0000256" key="4">
    <source>
        <dbReference type="ARBA" id="ARBA00022692"/>
    </source>
</evidence>